<dbReference type="GO" id="GO:0046872">
    <property type="term" value="F:metal ion binding"/>
    <property type="evidence" value="ECO:0007669"/>
    <property type="project" value="UniProtKB-KW"/>
</dbReference>
<evidence type="ECO:0000256" key="1">
    <source>
        <dbReference type="HAMAP-Rule" id="MF_02233"/>
    </source>
</evidence>
<dbReference type="OrthoDB" id="8523349at2"/>
<dbReference type="EMBL" id="QUZK01000023">
    <property type="protein sequence ID" value="RFF31072.1"/>
    <property type="molecule type" value="Genomic_DNA"/>
</dbReference>
<dbReference type="UniPathway" id="UPA00232"/>
<feature type="binding site" evidence="1">
    <location>
        <position position="39"/>
    </location>
    <ligand>
        <name>[4Fe-4S] cluster</name>
        <dbReference type="ChEBI" id="CHEBI:49883"/>
    </ligand>
</feature>
<dbReference type="InterPro" id="IPR001539">
    <property type="entry name" value="Peptidase_U32"/>
</dbReference>
<gene>
    <name evidence="1" type="primary">ubiV</name>
    <name evidence="2" type="ORF">DZC52_05635</name>
</gene>
<dbReference type="GO" id="GO:0006744">
    <property type="term" value="P:ubiquinone biosynthetic process"/>
    <property type="evidence" value="ECO:0007669"/>
    <property type="project" value="UniProtKB-UniRule"/>
</dbReference>
<dbReference type="Pfam" id="PF01136">
    <property type="entry name" value="Peptidase_U32"/>
    <property type="match status" value="1"/>
</dbReference>
<comment type="subunit">
    <text evidence="1">Forms a heterodimer with UbiU.</text>
</comment>
<feature type="binding site" evidence="1">
    <location>
        <position position="192"/>
    </location>
    <ligand>
        <name>[4Fe-4S] cluster</name>
        <dbReference type="ChEBI" id="CHEBI:49883"/>
    </ligand>
</feature>
<evidence type="ECO:0000313" key="3">
    <source>
        <dbReference type="Proteomes" id="UP000260351"/>
    </source>
</evidence>
<proteinExistence type="inferred from homology"/>
<dbReference type="HAMAP" id="MF_02233">
    <property type="entry name" value="UbiV"/>
    <property type="match status" value="1"/>
</dbReference>
<dbReference type="GO" id="GO:0051539">
    <property type="term" value="F:4 iron, 4 sulfur cluster binding"/>
    <property type="evidence" value="ECO:0007669"/>
    <property type="project" value="UniProtKB-UniRule"/>
</dbReference>
<dbReference type="AlphaFoldDB" id="A0A3E1K9Y5"/>
<comment type="similarity">
    <text evidence="1">Belongs to the peptidase U32 family. UbiV subfamily.</text>
</comment>
<dbReference type="InterPro" id="IPR043693">
    <property type="entry name" value="UbiV"/>
</dbReference>
<feature type="binding site" evidence="1">
    <location>
        <position position="188"/>
    </location>
    <ligand>
        <name>[4Fe-4S] cluster</name>
        <dbReference type="ChEBI" id="CHEBI:49883"/>
    </ligand>
</feature>
<dbReference type="Proteomes" id="UP000260351">
    <property type="component" value="Unassembled WGS sequence"/>
</dbReference>
<comment type="pathway">
    <text evidence="1">Cofactor biosynthesis; ubiquinone biosynthesis.</text>
</comment>
<dbReference type="PANTHER" id="PTHR30217:SF11">
    <property type="entry name" value="UBIQUINONE BIOSYNTHESIS PROTEIN UBIV"/>
    <property type="match status" value="1"/>
</dbReference>
<organism evidence="2 3">
    <name type="scientific">Wenzhouxiangella sediminis</name>
    <dbReference type="NCBI Taxonomy" id="1792836"/>
    <lineage>
        <taxon>Bacteria</taxon>
        <taxon>Pseudomonadati</taxon>
        <taxon>Pseudomonadota</taxon>
        <taxon>Gammaproteobacteria</taxon>
        <taxon>Chromatiales</taxon>
        <taxon>Wenzhouxiangellaceae</taxon>
        <taxon>Wenzhouxiangella</taxon>
    </lineage>
</organism>
<comment type="caution">
    <text evidence="2">The sequence shown here is derived from an EMBL/GenBank/DDBJ whole genome shotgun (WGS) entry which is preliminary data.</text>
</comment>
<accession>A0A3E1K9Y5</accession>
<keyword evidence="1" id="KW-0479">Metal-binding</keyword>
<comment type="cofactor">
    <cofactor evidence="1">
        <name>[4Fe-4S] cluster</name>
        <dbReference type="ChEBI" id="CHEBI:49883"/>
    </cofactor>
</comment>
<dbReference type="NCBIfam" id="NF011991">
    <property type="entry name" value="PRK15447.1"/>
    <property type="match status" value="1"/>
</dbReference>
<keyword evidence="1" id="KW-0408">Iron</keyword>
<comment type="function">
    <text evidence="1">Required for O(2)-independent ubiquinone (coenzyme Q) biosynthesis. Together with UbiU, is essential for the C6-hydroxylation reaction in the oxygen-independent ubiquinone biosynthesis pathway.</text>
</comment>
<evidence type="ECO:0000313" key="2">
    <source>
        <dbReference type="EMBL" id="RFF31072.1"/>
    </source>
</evidence>
<dbReference type="PANTHER" id="PTHR30217">
    <property type="entry name" value="PEPTIDASE U32 FAMILY"/>
    <property type="match status" value="1"/>
</dbReference>
<keyword evidence="1" id="KW-0411">Iron-sulfur</keyword>
<dbReference type="InterPro" id="IPR051454">
    <property type="entry name" value="RNA/ubiquinone_mod_enzymes"/>
</dbReference>
<keyword evidence="1" id="KW-0831">Ubiquinone biosynthesis</keyword>
<protein>
    <recommendedName>
        <fullName evidence="1">Ubiquinone biosynthesis protein UbiV</fullName>
    </recommendedName>
</protein>
<reference evidence="2 3" key="1">
    <citation type="submission" date="2018-08" db="EMBL/GenBank/DDBJ databases">
        <title>Wenzhouxiangella salilacus sp. nov., a novel bacterium isolated from a saline lake in Xinjiang Province, China.</title>
        <authorList>
            <person name="Han S."/>
        </authorList>
    </citation>
    <scope>NUCLEOTIDE SEQUENCE [LARGE SCALE GENOMIC DNA]</scope>
    <source>
        <strain evidence="2 3">XDB06</strain>
    </source>
</reference>
<keyword evidence="1" id="KW-0004">4Fe-4S</keyword>
<name>A0A3E1K9Y5_9GAMM</name>
<sequence>MKLSLGPLQYFWPRAKTLAFYETMAGQPVDIVYLGETVCSKRRELRLPDWLALGRELKAAGHEVVLSTLTLIEAASELSACKRMVDNGEFPIEAGDLSAVELCRERGLPFVSGPGVNIYNNRALALLRDAGLIRMVAPVELGREHLVSLRAEDEASPEIELLAWGRIPLSYSARCFTARAVGRGKDQCGFECIHYPEGQLVRTREDQPFLNMNGIQVQSGAVQDLSPLVGELDSAGVDVLRLSPGAGDMPAVVARFRGALAGRPVATARDTISGYWQGRPGMD</sequence>
<dbReference type="RefSeq" id="WP_116650151.1">
    <property type="nucleotide sequence ID" value="NZ_QUZK01000023.1"/>
</dbReference>
<keyword evidence="3" id="KW-1185">Reference proteome</keyword>
<feature type="binding site" evidence="1">
    <location>
        <position position="175"/>
    </location>
    <ligand>
        <name>[4Fe-4S] cluster</name>
        <dbReference type="ChEBI" id="CHEBI:49883"/>
    </ligand>
</feature>